<dbReference type="SUPFAM" id="SSF56349">
    <property type="entry name" value="DNA breaking-rejoining enzymes"/>
    <property type="match status" value="2"/>
</dbReference>
<dbReference type="InterPro" id="IPR013762">
    <property type="entry name" value="Integrase-like_cat_sf"/>
</dbReference>
<keyword evidence="4" id="KW-1185">Reference proteome</keyword>
<dbReference type="Pfam" id="PF13456">
    <property type="entry name" value="RVT_3"/>
    <property type="match status" value="1"/>
</dbReference>
<comment type="caution">
    <text evidence="3">The sequence shown here is derived from an EMBL/GenBank/DDBJ whole genome shotgun (WGS) entry which is preliminary data.</text>
</comment>
<dbReference type="EMBL" id="CATQJL010000112">
    <property type="protein sequence ID" value="CAJ0594900.1"/>
    <property type="molecule type" value="Genomic_DNA"/>
</dbReference>
<name>A0AA36GMS3_CYLNA</name>
<dbReference type="Gene3D" id="1.10.443.10">
    <property type="entry name" value="Intergrase catalytic core"/>
    <property type="match status" value="2"/>
</dbReference>
<dbReference type="Gene3D" id="3.30.420.10">
    <property type="entry name" value="Ribonuclease H-like superfamily/Ribonuclease H"/>
    <property type="match status" value="1"/>
</dbReference>
<sequence length="509" mass="56800">MVFTKLMRPLLGKWRASGINVALYLDDGLLWSNSAHRCEDSVQTVRADLASAGFSLAEEKCAWTPSQRLTWLGHVIDLVSMTINVTSERRKKARALAERLLAARGPSLLDRLKWQGTVASMHLVIPSDKMRMWKVVVSQVARREKEGTAISSDGPFPLRKELNQGWLNFDLDFKGAPISNVSQLSDALRGFSDASEFGVGAVLHLSVGIKMTSSGNLPLELVGTSTTARELYAISFGLRSFREHIIREQLVWHCDNQAAVAILKKGTTKPRLQSLAKEIWDFCAQFQLTIELSWISRAFNDEAGSASRLIDLDDWSISDEICSQQEMPAFISREACSEAVATDAFSAESTMWWRNNFICKEANGPQPKTDAVSRRIKKLLQEAGLQSRRLTPHSFRRGAATEAIRAGKHPENVMRAGRWKTAEAFQAYIDPTPFKEANGPQPKTDAVSRRIKKLLQEAGLQSRRLTPHSFRRGAATEAIRAGKHPENVMRAGRWKTAEAFQAYIDPTPL</sequence>
<dbReference type="CDD" id="cd09275">
    <property type="entry name" value="RNase_HI_RT_DIRS1"/>
    <property type="match status" value="1"/>
</dbReference>
<dbReference type="GO" id="GO:0015074">
    <property type="term" value="P:DNA integration"/>
    <property type="evidence" value="ECO:0007669"/>
    <property type="project" value="InterPro"/>
</dbReference>
<dbReference type="PANTHER" id="PTHR33050">
    <property type="entry name" value="REVERSE TRANSCRIPTASE DOMAIN-CONTAINING PROTEIN"/>
    <property type="match status" value="1"/>
</dbReference>
<dbReference type="InterPro" id="IPR052055">
    <property type="entry name" value="Hepadnavirus_pol/RT"/>
</dbReference>
<dbReference type="InterPro" id="IPR011010">
    <property type="entry name" value="DNA_brk_join_enz"/>
</dbReference>
<dbReference type="InterPro" id="IPR036397">
    <property type="entry name" value="RNaseH_sf"/>
</dbReference>
<dbReference type="InterPro" id="IPR002156">
    <property type="entry name" value="RNaseH_domain"/>
</dbReference>
<dbReference type="GO" id="GO:0006310">
    <property type="term" value="P:DNA recombination"/>
    <property type="evidence" value="ECO:0007669"/>
    <property type="project" value="UniProtKB-KW"/>
</dbReference>
<dbReference type="Proteomes" id="UP001176961">
    <property type="component" value="Unassembled WGS sequence"/>
</dbReference>
<accession>A0AA36GMS3</accession>
<evidence type="ECO:0000313" key="3">
    <source>
        <dbReference type="EMBL" id="CAJ0594900.1"/>
    </source>
</evidence>
<dbReference type="Pfam" id="PF00589">
    <property type="entry name" value="Phage_integrase"/>
    <property type="match status" value="2"/>
</dbReference>
<dbReference type="Gene3D" id="3.30.70.270">
    <property type="match status" value="1"/>
</dbReference>
<evidence type="ECO:0000313" key="4">
    <source>
        <dbReference type="Proteomes" id="UP001176961"/>
    </source>
</evidence>
<keyword evidence="1" id="KW-0233">DNA recombination</keyword>
<proteinExistence type="predicted"/>
<dbReference type="InterPro" id="IPR000477">
    <property type="entry name" value="RT_dom"/>
</dbReference>
<dbReference type="GO" id="GO:0003677">
    <property type="term" value="F:DNA binding"/>
    <property type="evidence" value="ECO:0007669"/>
    <property type="project" value="InterPro"/>
</dbReference>
<gene>
    <name evidence="3" type="ORF">CYNAS_LOCUS6883</name>
</gene>
<dbReference type="GO" id="GO:0004523">
    <property type="term" value="F:RNA-DNA hybrid ribonuclease activity"/>
    <property type="evidence" value="ECO:0007669"/>
    <property type="project" value="InterPro"/>
</dbReference>
<dbReference type="InterPro" id="IPR043128">
    <property type="entry name" value="Rev_trsase/Diguanyl_cyclase"/>
</dbReference>
<dbReference type="InterPro" id="IPR043502">
    <property type="entry name" value="DNA/RNA_pol_sf"/>
</dbReference>
<dbReference type="AlphaFoldDB" id="A0AA36GMS3"/>
<dbReference type="SUPFAM" id="SSF56672">
    <property type="entry name" value="DNA/RNA polymerases"/>
    <property type="match status" value="1"/>
</dbReference>
<dbReference type="PANTHER" id="PTHR33050:SF7">
    <property type="entry name" value="RIBONUCLEASE H"/>
    <property type="match status" value="1"/>
</dbReference>
<dbReference type="PROSITE" id="PS50878">
    <property type="entry name" value="RT_POL"/>
    <property type="match status" value="1"/>
</dbReference>
<feature type="domain" description="Reverse transcriptase" evidence="2">
    <location>
        <begin position="1"/>
        <end position="76"/>
    </location>
</feature>
<evidence type="ECO:0000259" key="2">
    <source>
        <dbReference type="PROSITE" id="PS50878"/>
    </source>
</evidence>
<dbReference type="Pfam" id="PF00078">
    <property type="entry name" value="RVT_1"/>
    <property type="match status" value="1"/>
</dbReference>
<reference evidence="3" key="1">
    <citation type="submission" date="2023-07" db="EMBL/GenBank/DDBJ databases">
        <authorList>
            <consortium name="CYATHOMIX"/>
        </authorList>
    </citation>
    <scope>NUCLEOTIDE SEQUENCE</scope>
    <source>
        <strain evidence="3">N/A</strain>
    </source>
</reference>
<organism evidence="3 4">
    <name type="scientific">Cylicocyclus nassatus</name>
    <name type="common">Nematode worm</name>
    <dbReference type="NCBI Taxonomy" id="53992"/>
    <lineage>
        <taxon>Eukaryota</taxon>
        <taxon>Metazoa</taxon>
        <taxon>Ecdysozoa</taxon>
        <taxon>Nematoda</taxon>
        <taxon>Chromadorea</taxon>
        <taxon>Rhabditida</taxon>
        <taxon>Rhabditina</taxon>
        <taxon>Rhabditomorpha</taxon>
        <taxon>Strongyloidea</taxon>
        <taxon>Strongylidae</taxon>
        <taxon>Cylicocyclus</taxon>
    </lineage>
</organism>
<protein>
    <recommendedName>
        <fullName evidence="2">Reverse transcriptase domain-containing protein</fullName>
    </recommendedName>
</protein>
<dbReference type="InterPro" id="IPR002104">
    <property type="entry name" value="Integrase_catalytic"/>
</dbReference>
<evidence type="ECO:0000256" key="1">
    <source>
        <dbReference type="ARBA" id="ARBA00023172"/>
    </source>
</evidence>